<organism evidence="5 6">
    <name type="scientific">Duncaniella muris</name>
    <dbReference type="NCBI Taxonomy" id="2094150"/>
    <lineage>
        <taxon>Bacteria</taxon>
        <taxon>Pseudomonadati</taxon>
        <taxon>Bacteroidota</taxon>
        <taxon>Bacteroidia</taxon>
        <taxon>Bacteroidales</taxon>
        <taxon>Muribaculaceae</taxon>
        <taxon>Duncaniella</taxon>
    </lineage>
</organism>
<dbReference type="SFLD" id="SFLDG01129">
    <property type="entry name" value="C1.5:_HAD__Beta-PGM__Phosphata"/>
    <property type="match status" value="1"/>
</dbReference>
<dbReference type="InterPro" id="IPR006439">
    <property type="entry name" value="HAD-SF_hydro_IA"/>
</dbReference>
<comment type="cofactor">
    <cofactor evidence="1">
        <name>Mg(2+)</name>
        <dbReference type="ChEBI" id="CHEBI:18420"/>
    </cofactor>
</comment>
<dbReference type="InterPro" id="IPR041492">
    <property type="entry name" value="HAD_2"/>
</dbReference>
<protein>
    <submittedName>
        <fullName evidence="5">HAD family hydrolase</fullName>
    </submittedName>
</protein>
<evidence type="ECO:0000256" key="1">
    <source>
        <dbReference type="ARBA" id="ARBA00001946"/>
    </source>
</evidence>
<dbReference type="NCBIfam" id="TIGR01549">
    <property type="entry name" value="HAD-SF-IA-v1"/>
    <property type="match status" value="1"/>
</dbReference>
<reference evidence="6" key="1">
    <citation type="submission" date="2018-02" db="EMBL/GenBank/DDBJ databases">
        <authorList>
            <person name="Clavel T."/>
            <person name="Strowig T."/>
        </authorList>
    </citation>
    <scope>NUCLEOTIDE SEQUENCE [LARGE SCALE GENOMIC DNA]</scope>
    <source>
        <strain evidence="6">DSM 103720</strain>
    </source>
</reference>
<comment type="caution">
    <text evidence="5">The sequence shown here is derived from an EMBL/GenBank/DDBJ whole genome shotgun (WGS) entry which is preliminary data.</text>
</comment>
<dbReference type="Proteomes" id="UP000244905">
    <property type="component" value="Unassembled WGS sequence"/>
</dbReference>
<dbReference type="SUPFAM" id="SSF56784">
    <property type="entry name" value="HAD-like"/>
    <property type="match status" value="1"/>
</dbReference>
<sequence length="215" mass="24206">MVIVFDLDDTLYPEMEFVRSAYRTIARRYGRGLLPAMLAAADPREAFDSTGLPASDVIGLYRNHNPDIRLPWMSLYVLSCLARTGHTLGLVTDGRSVTQRHKIEALGLARFISPDLIMISEEVGEEKVSGRAFRSIMNRTEGRGAYVYVGDNPAKDFIAPNRLGWTTVGFRRGGNGENITQADPADFPEENRPSVEIENLGELLRFVDFYEFKNW</sequence>
<dbReference type="PANTHER" id="PTHR46470:SF2">
    <property type="entry name" value="GLYCERALDEHYDE 3-PHOSPHATE PHOSPHATASE"/>
    <property type="match status" value="1"/>
</dbReference>
<dbReference type="InterPro" id="IPR051400">
    <property type="entry name" value="HAD-like_hydrolase"/>
</dbReference>
<dbReference type="GeneID" id="82524814"/>
<dbReference type="PANTHER" id="PTHR46470">
    <property type="entry name" value="N-ACYLNEURAMINATE-9-PHOSPHATASE"/>
    <property type="match status" value="1"/>
</dbReference>
<dbReference type="GO" id="GO:0016791">
    <property type="term" value="F:phosphatase activity"/>
    <property type="evidence" value="ECO:0007669"/>
    <property type="project" value="TreeGrafter"/>
</dbReference>
<name>A0A2V1IMP1_9BACT</name>
<dbReference type="SFLD" id="SFLDS00003">
    <property type="entry name" value="Haloacid_Dehalogenase"/>
    <property type="match status" value="1"/>
</dbReference>
<dbReference type="GO" id="GO:0046872">
    <property type="term" value="F:metal ion binding"/>
    <property type="evidence" value="ECO:0007669"/>
    <property type="project" value="UniProtKB-KW"/>
</dbReference>
<dbReference type="Gene3D" id="3.40.50.1000">
    <property type="entry name" value="HAD superfamily/HAD-like"/>
    <property type="match status" value="1"/>
</dbReference>
<gene>
    <name evidence="5" type="ORF">C5O23_00435</name>
</gene>
<evidence type="ECO:0000256" key="2">
    <source>
        <dbReference type="ARBA" id="ARBA00022723"/>
    </source>
</evidence>
<keyword evidence="2" id="KW-0479">Metal-binding</keyword>
<evidence type="ECO:0000256" key="3">
    <source>
        <dbReference type="ARBA" id="ARBA00022801"/>
    </source>
</evidence>
<proteinExistence type="predicted"/>
<accession>A0A2V1IMP1</accession>
<dbReference type="InterPro" id="IPR023214">
    <property type="entry name" value="HAD_sf"/>
</dbReference>
<dbReference type="InterPro" id="IPR036412">
    <property type="entry name" value="HAD-like_sf"/>
</dbReference>
<keyword evidence="3 5" id="KW-0378">Hydrolase</keyword>
<keyword evidence="4" id="KW-0460">Magnesium</keyword>
<dbReference type="AlphaFoldDB" id="A0A2V1IMP1"/>
<dbReference type="RefSeq" id="WP_107030979.1">
    <property type="nucleotide sequence ID" value="NZ_CAOLYA010000010.1"/>
</dbReference>
<dbReference type="EMBL" id="PUEC01000001">
    <property type="protein sequence ID" value="PWB04423.1"/>
    <property type="molecule type" value="Genomic_DNA"/>
</dbReference>
<keyword evidence="6" id="KW-1185">Reference proteome</keyword>
<evidence type="ECO:0000313" key="6">
    <source>
        <dbReference type="Proteomes" id="UP000244905"/>
    </source>
</evidence>
<evidence type="ECO:0000256" key="4">
    <source>
        <dbReference type="ARBA" id="ARBA00022842"/>
    </source>
</evidence>
<dbReference type="GO" id="GO:0044281">
    <property type="term" value="P:small molecule metabolic process"/>
    <property type="evidence" value="ECO:0007669"/>
    <property type="project" value="UniProtKB-ARBA"/>
</dbReference>
<evidence type="ECO:0000313" key="5">
    <source>
        <dbReference type="EMBL" id="PWB04423.1"/>
    </source>
</evidence>
<dbReference type="Pfam" id="PF13419">
    <property type="entry name" value="HAD_2"/>
    <property type="match status" value="1"/>
</dbReference>